<dbReference type="Proteomes" id="UP000018721">
    <property type="component" value="Unassembled WGS sequence"/>
</dbReference>
<dbReference type="HOGENOM" id="CLU_1201891_0_0_1"/>
<dbReference type="AlphaFoldDB" id="V9E447"/>
<evidence type="ECO:0000313" key="3">
    <source>
        <dbReference type="Proteomes" id="UP000018721"/>
    </source>
</evidence>
<protein>
    <recommendedName>
        <fullName evidence="4">No apical meristem-associated C-terminal domain-containing protein</fullName>
    </recommendedName>
</protein>
<dbReference type="EMBL" id="ANIZ01003373">
    <property type="protein sequence ID" value="ETI33865.1"/>
    <property type="molecule type" value="Genomic_DNA"/>
</dbReference>
<dbReference type="OrthoDB" id="10416737at2759"/>
<keyword evidence="3" id="KW-1185">Reference proteome</keyword>
<proteinExistence type="predicted"/>
<comment type="caution">
    <text evidence="2">The sequence shown here is derived from an EMBL/GenBank/DDBJ whole genome shotgun (WGS) entry which is preliminary data.</text>
</comment>
<sequence>MSKAKGCERDEENHLFQAQVNINEGQAIGTDKSMTTFWERVHRAFVELEGGTTARNANALQTHWPTTIRPDVTLYASLHTIWSIIAAGQMKTMHMRGHFASQQEEQANENALHDARFMRCVAAPRKRQIQREDSAGSRASDDGSSTEVSSDEHGGESSVSTGDISSLVGAFERPRGACKKRAKLELVEAAGDRAAAQAQRDLATAVTAQVTVMKLQLAVSKRKLQVLQEQS</sequence>
<name>V9E447_PHYNI</name>
<evidence type="ECO:0000313" key="2">
    <source>
        <dbReference type="EMBL" id="ETI33865.1"/>
    </source>
</evidence>
<evidence type="ECO:0008006" key="4">
    <source>
        <dbReference type="Google" id="ProtNLM"/>
    </source>
</evidence>
<organism evidence="2 3">
    <name type="scientific">Phytophthora nicotianae P1569</name>
    <dbReference type="NCBI Taxonomy" id="1317065"/>
    <lineage>
        <taxon>Eukaryota</taxon>
        <taxon>Sar</taxon>
        <taxon>Stramenopiles</taxon>
        <taxon>Oomycota</taxon>
        <taxon>Peronosporomycetes</taxon>
        <taxon>Peronosporales</taxon>
        <taxon>Peronosporaceae</taxon>
        <taxon>Phytophthora</taxon>
    </lineage>
</organism>
<reference evidence="2 3" key="1">
    <citation type="submission" date="2013-11" db="EMBL/GenBank/DDBJ databases">
        <title>The Genome Sequence of Phytophthora parasitica P1569.</title>
        <authorList>
            <consortium name="The Broad Institute Genomics Platform"/>
            <person name="Russ C."/>
            <person name="Tyler B."/>
            <person name="Panabieres F."/>
            <person name="Shan W."/>
            <person name="Tripathy S."/>
            <person name="Grunwald N."/>
            <person name="Machado M."/>
            <person name="Johnson C.S."/>
            <person name="Arredondo F."/>
            <person name="Hong C."/>
            <person name="Coffey M."/>
            <person name="Young S.K."/>
            <person name="Zeng Q."/>
            <person name="Gargeya S."/>
            <person name="Fitzgerald M."/>
            <person name="Abouelleil A."/>
            <person name="Alvarado L."/>
            <person name="Chapman S.B."/>
            <person name="Gainer-Dewar J."/>
            <person name="Goldberg J."/>
            <person name="Griggs A."/>
            <person name="Gujja S."/>
            <person name="Hansen M."/>
            <person name="Howarth C."/>
            <person name="Imamovic A."/>
            <person name="Ireland A."/>
            <person name="Larimer J."/>
            <person name="McCowan C."/>
            <person name="Murphy C."/>
            <person name="Pearson M."/>
            <person name="Poon T.W."/>
            <person name="Priest M."/>
            <person name="Roberts A."/>
            <person name="Saif S."/>
            <person name="Shea T."/>
            <person name="Sykes S."/>
            <person name="Wortman J."/>
            <person name="Nusbaum C."/>
            <person name="Birren B."/>
        </authorList>
    </citation>
    <scope>NUCLEOTIDE SEQUENCE [LARGE SCALE GENOMIC DNA]</scope>
    <source>
        <strain evidence="2 3">P1569</strain>
    </source>
</reference>
<gene>
    <name evidence="2" type="ORF">F443_19508</name>
</gene>
<accession>V9E447</accession>
<feature type="compositionally biased region" description="Basic and acidic residues" evidence="1">
    <location>
        <begin position="129"/>
        <end position="141"/>
    </location>
</feature>
<evidence type="ECO:0000256" key="1">
    <source>
        <dbReference type="SAM" id="MobiDB-lite"/>
    </source>
</evidence>
<feature type="region of interest" description="Disordered" evidence="1">
    <location>
        <begin position="125"/>
        <end position="163"/>
    </location>
</feature>